<name>A0A194X1E8_MOLSC</name>
<reference evidence="2 3" key="1">
    <citation type="submission" date="2015-10" db="EMBL/GenBank/DDBJ databases">
        <title>Full genome of DAOMC 229536 Phialocephala scopiformis, a fungal endophyte of spruce producing the potent anti-insectan compound rugulosin.</title>
        <authorList>
            <consortium name="DOE Joint Genome Institute"/>
            <person name="Walker A.K."/>
            <person name="Frasz S.L."/>
            <person name="Seifert K.A."/>
            <person name="Miller J.D."/>
            <person name="Mondo S.J."/>
            <person name="Labutti K."/>
            <person name="Lipzen A."/>
            <person name="Dockter R."/>
            <person name="Kennedy M."/>
            <person name="Grigoriev I.V."/>
            <person name="Spatafora J.W."/>
        </authorList>
    </citation>
    <scope>NUCLEOTIDE SEQUENCE [LARGE SCALE GENOMIC DNA]</scope>
    <source>
        <strain evidence="2 3">CBS 120377</strain>
    </source>
</reference>
<dbReference type="RefSeq" id="XP_018068154.1">
    <property type="nucleotide sequence ID" value="XM_018205370.1"/>
</dbReference>
<evidence type="ECO:0000313" key="3">
    <source>
        <dbReference type="Proteomes" id="UP000070700"/>
    </source>
</evidence>
<feature type="signal peptide" evidence="1">
    <location>
        <begin position="1"/>
        <end position="25"/>
    </location>
</feature>
<organism evidence="2 3">
    <name type="scientific">Mollisia scopiformis</name>
    <name type="common">Conifer needle endophyte fungus</name>
    <name type="synonym">Phialocephala scopiformis</name>
    <dbReference type="NCBI Taxonomy" id="149040"/>
    <lineage>
        <taxon>Eukaryota</taxon>
        <taxon>Fungi</taxon>
        <taxon>Dikarya</taxon>
        <taxon>Ascomycota</taxon>
        <taxon>Pezizomycotina</taxon>
        <taxon>Leotiomycetes</taxon>
        <taxon>Helotiales</taxon>
        <taxon>Mollisiaceae</taxon>
        <taxon>Mollisia</taxon>
    </lineage>
</organism>
<dbReference type="Proteomes" id="UP000070700">
    <property type="component" value="Unassembled WGS sequence"/>
</dbReference>
<evidence type="ECO:0008006" key="4">
    <source>
        <dbReference type="Google" id="ProtNLM"/>
    </source>
</evidence>
<dbReference type="InParanoid" id="A0A194X1E8"/>
<keyword evidence="1" id="KW-0732">Signal</keyword>
<keyword evidence="3" id="KW-1185">Reference proteome</keyword>
<sequence length="103" mass="11915">MHRKNVSHHVKYMFLLPSLLPSTRALVSRTRQSNMSLSPPYLVPRCGDMSVKFQQKNRRLSRQVVCGMLYHVSYSVYRGHSFRVAPDETGQGFSPRRFSTLTL</sequence>
<dbReference type="GeneID" id="28815096"/>
<dbReference type="AlphaFoldDB" id="A0A194X1E8"/>
<dbReference type="EMBL" id="KQ947421">
    <property type="protein sequence ID" value="KUJ13799.1"/>
    <property type="molecule type" value="Genomic_DNA"/>
</dbReference>
<gene>
    <name evidence="2" type="ORF">LY89DRAFT_147386</name>
</gene>
<feature type="chain" id="PRO_5008267718" description="Secreted protein" evidence="1">
    <location>
        <begin position="26"/>
        <end position="103"/>
    </location>
</feature>
<accession>A0A194X1E8</accession>
<evidence type="ECO:0000313" key="2">
    <source>
        <dbReference type="EMBL" id="KUJ13799.1"/>
    </source>
</evidence>
<dbReference type="KEGG" id="psco:LY89DRAFT_147386"/>
<proteinExistence type="predicted"/>
<evidence type="ECO:0000256" key="1">
    <source>
        <dbReference type="SAM" id="SignalP"/>
    </source>
</evidence>
<protein>
    <recommendedName>
        <fullName evidence="4">Secreted protein</fullName>
    </recommendedName>
</protein>